<keyword evidence="2" id="KW-0482">Metalloprotease</keyword>
<feature type="transmembrane region" description="Helical" evidence="1">
    <location>
        <begin position="1011"/>
        <end position="1028"/>
    </location>
</feature>
<keyword evidence="3" id="KW-1185">Reference proteome</keyword>
<dbReference type="EMBL" id="CP046401">
    <property type="protein sequence ID" value="QGY44746.1"/>
    <property type="molecule type" value="Genomic_DNA"/>
</dbReference>
<feature type="transmembrane region" description="Helical" evidence="1">
    <location>
        <begin position="454"/>
        <end position="475"/>
    </location>
</feature>
<feature type="transmembrane region" description="Helical" evidence="1">
    <location>
        <begin position="975"/>
        <end position="999"/>
    </location>
</feature>
<gene>
    <name evidence="2" type="ORF">GM418_14030</name>
</gene>
<feature type="transmembrane region" description="Helical" evidence="1">
    <location>
        <begin position="277"/>
        <end position="301"/>
    </location>
</feature>
<feature type="transmembrane region" description="Helical" evidence="1">
    <location>
        <begin position="321"/>
        <end position="346"/>
    </location>
</feature>
<evidence type="ECO:0000256" key="1">
    <source>
        <dbReference type="SAM" id="Phobius"/>
    </source>
</evidence>
<dbReference type="KEGG" id="mcos:GM418_14030"/>
<evidence type="ECO:0000313" key="3">
    <source>
        <dbReference type="Proteomes" id="UP000428260"/>
    </source>
</evidence>
<feature type="transmembrane region" description="Helical" evidence="1">
    <location>
        <begin position="487"/>
        <end position="510"/>
    </location>
</feature>
<dbReference type="GO" id="GO:0008237">
    <property type="term" value="F:metallopeptidase activity"/>
    <property type="evidence" value="ECO:0007669"/>
    <property type="project" value="UniProtKB-KW"/>
</dbReference>
<feature type="transmembrane region" description="Helical" evidence="1">
    <location>
        <begin position="1060"/>
        <end position="1079"/>
    </location>
</feature>
<keyword evidence="2" id="KW-0645">Protease</keyword>
<dbReference type="Proteomes" id="UP000428260">
    <property type="component" value="Chromosome"/>
</dbReference>
<feature type="transmembrane region" description="Helical" evidence="1">
    <location>
        <begin position="896"/>
        <end position="922"/>
    </location>
</feature>
<protein>
    <submittedName>
        <fullName evidence="2">CPBP family intramembrane metalloprotease</fullName>
    </submittedName>
</protein>
<keyword evidence="1" id="KW-0812">Transmembrane</keyword>
<feature type="transmembrane region" description="Helical" evidence="1">
    <location>
        <begin position="595"/>
        <end position="613"/>
    </location>
</feature>
<feature type="transmembrane region" description="Helical" evidence="1">
    <location>
        <begin position="12"/>
        <end position="29"/>
    </location>
</feature>
<dbReference type="AlphaFoldDB" id="A0A6I6JP42"/>
<name>A0A6I6JP42_9BACT</name>
<reference evidence="2 3" key="1">
    <citation type="submission" date="2019-11" db="EMBL/GenBank/DDBJ databases">
        <authorList>
            <person name="Zheng R.K."/>
            <person name="Sun C.M."/>
        </authorList>
    </citation>
    <scope>NUCLEOTIDE SEQUENCE [LARGE SCALE GENOMIC DNA]</scope>
    <source>
        <strain evidence="2 3">WC007</strain>
    </source>
</reference>
<feature type="transmembrane region" description="Helical" evidence="1">
    <location>
        <begin position="823"/>
        <end position="844"/>
    </location>
</feature>
<feature type="transmembrane region" description="Helical" evidence="1">
    <location>
        <begin position="241"/>
        <end position="265"/>
    </location>
</feature>
<feature type="transmembrane region" description="Helical" evidence="1">
    <location>
        <begin position="1034"/>
        <end position="1053"/>
    </location>
</feature>
<evidence type="ECO:0000313" key="2">
    <source>
        <dbReference type="EMBL" id="QGY44746.1"/>
    </source>
</evidence>
<dbReference type="GO" id="GO:0006508">
    <property type="term" value="P:proteolysis"/>
    <property type="evidence" value="ECO:0007669"/>
    <property type="project" value="UniProtKB-KW"/>
</dbReference>
<feature type="transmembrane region" description="Helical" evidence="1">
    <location>
        <begin position="934"/>
        <end position="955"/>
    </location>
</feature>
<sequence>MRNKSIFNRPAGWFVLGVFALISVFYVYLNFDKANSLINIEIEMDREAALKKAALLAQEFEIGPQEFKQTAAFRNDSRFQNFVELECGGLDTFTNIISKGYYYSYNWTVRHFKEQDANEVTFWFNPNGDIYGFKEKVPETQKGAALEQDEALRIAEHIAIYNWDVDLTPYDLIEKSKKEQISGRVDHTFVYERNDKSIGDGKFRLTLVVSGDKLSTVNYSVKIPEDFNRRYSEMRSANNTIATISSAAIAIFYGLLGVILGIFALMRKRRLIWKPALYWGLGIAFASVFLLTLNSLPFSWFSYDTSSSQSNYLARQLLNGLLGALGFGSIIAVSFMAAEGLGRMAFPKHIQWWKIWSKNSGGSLPVLGQTIGGYLFAVIILAFDVLFYLTTTTHFGWWSPAGTLSDPNILATYLPWLDSIAISLQAGFWEEALFRAVPVAGVFILTKGKKWRNFWIVFVLILQTLIFGSAHANYAQQPSYARVLEMIVPFTIMGIIYIYFGILPGVIAHYTVDVFWISLPLWVSSTEGIWLDRSLVLLFLFVPLFIVLFIRFRNKKWTKVPEEEKNGAWKEPVLIERKSDVIPTIETKKLNVEKWILALGAAGLIAWVLFKPFKMDAPVLQLNKTAAIETAKTELTDRYHINFEDWTILTSVNDAVDIRDIFVWQLGGDSIYKQMLKNYLAPPHWRIRLVKTEGKAEDKTEEYAVQVGNDKKILAVSHILPEKAKGKNLSENEAQTIADSVLLSGFLLKKETLKRISVTPEKQENRTDWEFIYADTTNFPLAQGQGRYRIKISGDEVTSAYSFVYVPEEWTRNYKETENKKSIIKTISTILIAGTILLGLVLAIIRWTRKKFRLKLFIKLAIVFALLYFIENWFSWPTAIANYSTQLPMSNFITTLLIGIAISGIFFTLFYSIFIAATPGWIPLKKSSLPKRNILYALGLGLFVTGTFTAIQSLLPKAEPYWMSFDFLNGKLSSFLLAVSNTPGIILYPAFAFVLFFGIHSYTQSWTRNKWIGISLAVLGGLSLNGINFENYSVWIITTILTVVLIGIVYFFFIRFHFEWIPFGFGMIPVLGMISKIFIAPNSVVTLGAVLMITMSVALLFWWYSELIKQNEKR</sequence>
<accession>A0A6I6JP42</accession>
<proteinExistence type="predicted"/>
<keyword evidence="1" id="KW-0472">Membrane</keyword>
<feature type="transmembrane region" description="Helical" evidence="1">
    <location>
        <begin position="530"/>
        <end position="550"/>
    </location>
</feature>
<feature type="transmembrane region" description="Helical" evidence="1">
    <location>
        <begin position="1085"/>
        <end position="1104"/>
    </location>
</feature>
<feature type="transmembrane region" description="Helical" evidence="1">
    <location>
        <begin position="856"/>
        <end position="876"/>
    </location>
</feature>
<dbReference type="RefSeq" id="WP_158867348.1">
    <property type="nucleotide sequence ID" value="NZ_CP046401.1"/>
</dbReference>
<organism evidence="2 3">
    <name type="scientific">Maribellus comscasis</name>
    <dbReference type="NCBI Taxonomy" id="2681766"/>
    <lineage>
        <taxon>Bacteria</taxon>
        <taxon>Pseudomonadati</taxon>
        <taxon>Bacteroidota</taxon>
        <taxon>Bacteroidia</taxon>
        <taxon>Marinilabiliales</taxon>
        <taxon>Prolixibacteraceae</taxon>
        <taxon>Maribellus</taxon>
    </lineage>
</organism>
<feature type="transmembrane region" description="Helical" evidence="1">
    <location>
        <begin position="366"/>
        <end position="389"/>
    </location>
</feature>
<keyword evidence="2" id="KW-0378">Hydrolase</keyword>
<keyword evidence="1" id="KW-1133">Transmembrane helix</keyword>